<reference evidence="3 4" key="1">
    <citation type="submission" date="2015-09" db="EMBL/GenBank/DDBJ databases">
        <title>Sorangium comparison.</title>
        <authorList>
            <person name="Zaburannyi N."/>
            <person name="Bunk B."/>
            <person name="Overmann J."/>
            <person name="Mueller R."/>
        </authorList>
    </citation>
    <scope>NUCLEOTIDE SEQUENCE [LARGE SCALE GENOMIC DNA]</scope>
    <source>
        <strain evidence="3 4">So ce26</strain>
    </source>
</reference>
<name>A0A2L0F3D7_SORCE</name>
<dbReference type="Proteomes" id="UP000238348">
    <property type="component" value="Chromosome"/>
</dbReference>
<dbReference type="GO" id="GO:0016787">
    <property type="term" value="F:hydrolase activity"/>
    <property type="evidence" value="ECO:0007669"/>
    <property type="project" value="UniProtKB-KW"/>
</dbReference>
<dbReference type="InterPro" id="IPR012338">
    <property type="entry name" value="Beta-lactam/transpept-like"/>
</dbReference>
<sequence>MESTSIPRRHLVDLTPVAELVVQEHRAAPCACVAAAARTGKTVQYGFGAAGRLWFEENPPAGMRGTRPPAAAAEAIFDLASVTKPLTALAFARLARAGALRLDEPLGDVLPELADTPSARAPLELLAAHRAGLEAHRLLYPIGDGGEVGRVELLDALRVCASARREGCAGEPPPEGFPPVYSDLGYLLLGAAIARRGGAALEVIVEREVTGPLGLEIAPAGVLRRRDPRFDERVVPTEDAAPRGGVIRGAVHDDNTWAIAQDGMAGHAGLFGDAMSVARLGVALLETLAGERAAWLSRDELWQLVKPRPGGSLRAGFDGRSGERPSSGSRLGARTFGHLGFTGTSLWIDPDAELAGVLLTNRVHPTRTSDAIRRARPAAYDALVDAMRA</sequence>
<dbReference type="RefSeq" id="WP_104984332.1">
    <property type="nucleotide sequence ID" value="NZ_CP012673.1"/>
</dbReference>
<dbReference type="AlphaFoldDB" id="A0A2L0F3D7"/>
<dbReference type="InterPro" id="IPR050789">
    <property type="entry name" value="Diverse_Enzym_Activities"/>
</dbReference>
<evidence type="ECO:0000313" key="3">
    <source>
        <dbReference type="EMBL" id="AUX46056.1"/>
    </source>
</evidence>
<gene>
    <name evidence="3" type="ORF">SOCE26_075590</name>
</gene>
<accession>A0A2L0F3D7</accession>
<dbReference type="Gene3D" id="3.40.710.10">
    <property type="entry name" value="DD-peptidase/beta-lactamase superfamily"/>
    <property type="match status" value="1"/>
</dbReference>
<keyword evidence="1" id="KW-0378">Hydrolase</keyword>
<evidence type="ECO:0000256" key="1">
    <source>
        <dbReference type="ARBA" id="ARBA00022801"/>
    </source>
</evidence>
<feature type="domain" description="Beta-lactamase-related" evidence="2">
    <location>
        <begin position="33"/>
        <end position="374"/>
    </location>
</feature>
<dbReference type="Pfam" id="PF00144">
    <property type="entry name" value="Beta-lactamase"/>
    <property type="match status" value="1"/>
</dbReference>
<dbReference type="PANTHER" id="PTHR43283:SF11">
    <property type="entry name" value="BETA-LACTAMASE-RELATED DOMAIN-CONTAINING PROTEIN"/>
    <property type="match status" value="1"/>
</dbReference>
<dbReference type="SUPFAM" id="SSF56601">
    <property type="entry name" value="beta-lactamase/transpeptidase-like"/>
    <property type="match status" value="1"/>
</dbReference>
<proteinExistence type="predicted"/>
<dbReference type="PANTHER" id="PTHR43283">
    <property type="entry name" value="BETA-LACTAMASE-RELATED"/>
    <property type="match status" value="1"/>
</dbReference>
<protein>
    <recommendedName>
        <fullName evidence="2">Beta-lactamase-related domain-containing protein</fullName>
    </recommendedName>
</protein>
<evidence type="ECO:0000313" key="4">
    <source>
        <dbReference type="Proteomes" id="UP000238348"/>
    </source>
</evidence>
<dbReference type="EMBL" id="CP012673">
    <property type="protein sequence ID" value="AUX46056.1"/>
    <property type="molecule type" value="Genomic_DNA"/>
</dbReference>
<dbReference type="InterPro" id="IPR001466">
    <property type="entry name" value="Beta-lactam-related"/>
</dbReference>
<dbReference type="OrthoDB" id="9809635at2"/>
<organism evidence="3 4">
    <name type="scientific">Sorangium cellulosum</name>
    <name type="common">Polyangium cellulosum</name>
    <dbReference type="NCBI Taxonomy" id="56"/>
    <lineage>
        <taxon>Bacteria</taxon>
        <taxon>Pseudomonadati</taxon>
        <taxon>Myxococcota</taxon>
        <taxon>Polyangia</taxon>
        <taxon>Polyangiales</taxon>
        <taxon>Polyangiaceae</taxon>
        <taxon>Sorangium</taxon>
    </lineage>
</organism>
<evidence type="ECO:0000259" key="2">
    <source>
        <dbReference type="Pfam" id="PF00144"/>
    </source>
</evidence>